<dbReference type="Gramene" id="Psat05G0040300-T1">
    <property type="protein sequence ID" value="KAI5402786.1"/>
    <property type="gene ID" value="KIW84_050403"/>
</dbReference>
<dbReference type="EMBL" id="JAMSHJ010000005">
    <property type="protein sequence ID" value="KAI5402786.1"/>
    <property type="molecule type" value="Genomic_DNA"/>
</dbReference>
<dbReference type="Gene3D" id="3.60.10.10">
    <property type="entry name" value="Endonuclease/exonuclease/phosphatase"/>
    <property type="match status" value="1"/>
</dbReference>
<evidence type="ECO:0000313" key="1">
    <source>
        <dbReference type="EMBL" id="KAI5402786.1"/>
    </source>
</evidence>
<protein>
    <submittedName>
        <fullName evidence="1">Uncharacterized protein</fullName>
    </submittedName>
</protein>
<dbReference type="SUPFAM" id="SSF56219">
    <property type="entry name" value="DNase I-like"/>
    <property type="match status" value="1"/>
</dbReference>
<reference evidence="1 2" key="1">
    <citation type="journal article" date="2022" name="Nat. Genet.">
        <title>Improved pea reference genome and pan-genome highlight genomic features and evolutionary characteristics.</title>
        <authorList>
            <person name="Yang T."/>
            <person name="Liu R."/>
            <person name="Luo Y."/>
            <person name="Hu S."/>
            <person name="Wang D."/>
            <person name="Wang C."/>
            <person name="Pandey M.K."/>
            <person name="Ge S."/>
            <person name="Xu Q."/>
            <person name="Li N."/>
            <person name="Li G."/>
            <person name="Huang Y."/>
            <person name="Saxena R.K."/>
            <person name="Ji Y."/>
            <person name="Li M."/>
            <person name="Yan X."/>
            <person name="He Y."/>
            <person name="Liu Y."/>
            <person name="Wang X."/>
            <person name="Xiang C."/>
            <person name="Varshney R.K."/>
            <person name="Ding H."/>
            <person name="Gao S."/>
            <person name="Zong X."/>
        </authorList>
    </citation>
    <scope>NUCLEOTIDE SEQUENCE [LARGE SCALE GENOMIC DNA]</scope>
    <source>
        <strain evidence="1 2">cv. Zhongwan 6</strain>
    </source>
</reference>
<dbReference type="PANTHER" id="PTHR33710">
    <property type="entry name" value="BNAC02G09200D PROTEIN"/>
    <property type="match status" value="1"/>
</dbReference>
<evidence type="ECO:0000313" key="2">
    <source>
        <dbReference type="Proteomes" id="UP001058974"/>
    </source>
</evidence>
<accession>A0A9D5ACD5</accession>
<gene>
    <name evidence="1" type="ORF">KIW84_050403</name>
</gene>
<dbReference type="InterPro" id="IPR036691">
    <property type="entry name" value="Endo/exonu/phosph_ase_sf"/>
</dbReference>
<dbReference type="PANTHER" id="PTHR33710:SF64">
    <property type="entry name" value="ENDONUCLEASE_EXONUCLEASE_PHOSPHATASE DOMAIN-CONTAINING PROTEIN"/>
    <property type="match status" value="1"/>
</dbReference>
<proteinExistence type="predicted"/>
<comment type="caution">
    <text evidence="1">The sequence shown here is derived from an EMBL/GenBank/DDBJ whole genome shotgun (WGS) entry which is preliminary data.</text>
</comment>
<keyword evidence="2" id="KW-1185">Reference proteome</keyword>
<sequence length="226" mass="26094">MEDRLVYSLWGSEDCQWSVVNSVGQTRDKRVIWSKILDWKAKLILGELLMGGDFNSTKSGEERRGKGLSSLTEMDEFMTFIELMELVDPPVVRNKFTWINSNARAKSRLDKFLLFEGLINSWKIVAQQVGDKDILDHKPVWIKESNANWGPKPFKVFKNWYDHPGFLDFVKKEWNSFHIKGNASYVSYLNGRPGEENCCSRVRLEELAFKGKYSKTKVKAEMDPGG</sequence>
<dbReference type="Proteomes" id="UP001058974">
    <property type="component" value="Chromosome 5"/>
</dbReference>
<organism evidence="1 2">
    <name type="scientific">Pisum sativum</name>
    <name type="common">Garden pea</name>
    <name type="synonym">Lathyrus oleraceus</name>
    <dbReference type="NCBI Taxonomy" id="3888"/>
    <lineage>
        <taxon>Eukaryota</taxon>
        <taxon>Viridiplantae</taxon>
        <taxon>Streptophyta</taxon>
        <taxon>Embryophyta</taxon>
        <taxon>Tracheophyta</taxon>
        <taxon>Spermatophyta</taxon>
        <taxon>Magnoliopsida</taxon>
        <taxon>eudicotyledons</taxon>
        <taxon>Gunneridae</taxon>
        <taxon>Pentapetalae</taxon>
        <taxon>rosids</taxon>
        <taxon>fabids</taxon>
        <taxon>Fabales</taxon>
        <taxon>Fabaceae</taxon>
        <taxon>Papilionoideae</taxon>
        <taxon>50 kb inversion clade</taxon>
        <taxon>NPAAA clade</taxon>
        <taxon>Hologalegina</taxon>
        <taxon>IRL clade</taxon>
        <taxon>Fabeae</taxon>
        <taxon>Lathyrus</taxon>
    </lineage>
</organism>
<name>A0A9D5ACD5_PEA</name>
<dbReference type="AlphaFoldDB" id="A0A9D5ACD5"/>